<feature type="transmembrane region" description="Helical" evidence="1">
    <location>
        <begin position="108"/>
        <end position="127"/>
    </location>
</feature>
<dbReference type="OrthoDB" id="2329888at2"/>
<protein>
    <submittedName>
        <fullName evidence="2">Oligosaccharide repeat unit polymerase Wzy</fullName>
    </submittedName>
</protein>
<name>I7KHB4_9LACO</name>
<dbReference type="EMBL" id="CAKE01000011">
    <property type="protein sequence ID" value="CCI81960.1"/>
    <property type="molecule type" value="Genomic_DNA"/>
</dbReference>
<dbReference type="InterPro" id="IPR049458">
    <property type="entry name" value="EpsG-like"/>
</dbReference>
<feature type="transmembrane region" description="Helical" evidence="1">
    <location>
        <begin position="230"/>
        <end position="250"/>
    </location>
</feature>
<feature type="transmembrane region" description="Helical" evidence="1">
    <location>
        <begin position="26"/>
        <end position="45"/>
    </location>
</feature>
<dbReference type="PATRIC" id="fig|1423758.3.peg.843"/>
<dbReference type="eggNOG" id="ENOG5032UVS">
    <property type="taxonomic scope" value="Bacteria"/>
</dbReference>
<evidence type="ECO:0000313" key="2">
    <source>
        <dbReference type="EMBL" id="CCI81960.1"/>
    </source>
</evidence>
<organism evidence="2 3">
    <name type="scientific">Lactobacillus hominis DSM 23910 = CRBIP 24.179</name>
    <dbReference type="NCBI Taxonomy" id="1423758"/>
    <lineage>
        <taxon>Bacteria</taxon>
        <taxon>Bacillati</taxon>
        <taxon>Bacillota</taxon>
        <taxon>Bacilli</taxon>
        <taxon>Lactobacillales</taxon>
        <taxon>Lactobacillaceae</taxon>
        <taxon>Lactobacillus</taxon>
    </lineage>
</organism>
<keyword evidence="1" id="KW-0472">Membrane</keyword>
<feature type="transmembrane region" description="Helical" evidence="1">
    <location>
        <begin position="330"/>
        <end position="347"/>
    </location>
</feature>
<gene>
    <name evidence="2" type="ORF">BN55_01235</name>
</gene>
<keyword evidence="1" id="KW-0812">Transmembrane</keyword>
<dbReference type="Proteomes" id="UP000009320">
    <property type="component" value="Unassembled WGS sequence"/>
</dbReference>
<feature type="transmembrane region" description="Helical" evidence="1">
    <location>
        <begin position="270"/>
        <end position="289"/>
    </location>
</feature>
<dbReference type="RefSeq" id="WP_008470907.1">
    <property type="nucleotide sequence ID" value="NZ_AYZP01000002.1"/>
</dbReference>
<feature type="transmembrane region" description="Helical" evidence="1">
    <location>
        <begin position="181"/>
        <end position="209"/>
    </location>
</feature>
<reference evidence="2 3" key="1">
    <citation type="submission" date="2012-06" db="EMBL/GenBank/DDBJ databases">
        <title>Draft Genome Sequence of Lactobacillus hominis Strain CRBIP 24.179T, isolated from human intestine.</title>
        <authorList>
            <person name="Cousin S."/>
            <person name="Ma L."/>
            <person name="Bizet C."/>
            <person name="Loux V."/>
            <person name="Bouchier C."/>
            <person name="Clermont D."/>
            <person name="Creno S."/>
        </authorList>
    </citation>
    <scope>NUCLEOTIDE SEQUENCE [LARGE SCALE GENOMIC DNA]</scope>
    <source>
        <strain evidence="3">CRBIP 24.179T</strain>
    </source>
</reference>
<feature type="transmembrane region" description="Helical" evidence="1">
    <location>
        <begin position="301"/>
        <end position="318"/>
    </location>
</feature>
<keyword evidence="3" id="KW-1185">Reference proteome</keyword>
<dbReference type="Pfam" id="PF14897">
    <property type="entry name" value="EpsG"/>
    <property type="match status" value="1"/>
</dbReference>
<comment type="caution">
    <text evidence="2">The sequence shown here is derived from an EMBL/GenBank/DDBJ whole genome shotgun (WGS) entry which is preliminary data.</text>
</comment>
<dbReference type="AlphaFoldDB" id="I7KHB4"/>
<keyword evidence="1" id="KW-1133">Transmembrane helix</keyword>
<evidence type="ECO:0000256" key="1">
    <source>
        <dbReference type="SAM" id="Phobius"/>
    </source>
</evidence>
<sequence length="391" mass="45587">MTIYVLTISISTFLLYFETKLKDNPFLRNVLILFAILLPAIIAGGRANTIGTDIKSYAEPLQRFANLNSNFTDFINFQGILNNGQPFQRFEKGYVTLIYLSSRVTPKLWFNFFVTELIILVCVVLGMIKFSRIRNISLCIGIFIFFTFFYNMSFNLIRQSLAMFILFYGFSYLVKKEWIKYIITIFVASLFHSSAIIGCLFMFVYWLLYRNTKTQLYFKLNNDHVLSKQALLSLFLSLMVVIALFSPAIIKEILSSFNLSKYVSYLPSSIKGSWIELITRLPFFAILLVEWRNNSKNKLRYFYLVMTVLDICLSQLSGNDSAATVFGSRISWYTSVFYIYSMSDMLEAKKDTKTLVSKILLILYLCIYWYVFTVVLNYNETVPYIFNGFQY</sequence>
<dbReference type="STRING" id="1423758.FC41_GL000834"/>
<feature type="transmembrane region" description="Helical" evidence="1">
    <location>
        <begin position="133"/>
        <end position="150"/>
    </location>
</feature>
<accession>I7KHB4</accession>
<proteinExistence type="predicted"/>
<dbReference type="GeneID" id="82847189"/>
<evidence type="ECO:0000313" key="3">
    <source>
        <dbReference type="Proteomes" id="UP000009320"/>
    </source>
</evidence>
<feature type="transmembrane region" description="Helical" evidence="1">
    <location>
        <begin position="359"/>
        <end position="378"/>
    </location>
</feature>